<evidence type="ECO:0000256" key="1">
    <source>
        <dbReference type="SAM" id="MobiDB-lite"/>
    </source>
</evidence>
<name>A0ABV1KYB5_9BACL</name>
<feature type="region of interest" description="Disordered" evidence="1">
    <location>
        <begin position="1"/>
        <end position="28"/>
    </location>
</feature>
<dbReference type="Proteomes" id="UP001493487">
    <property type="component" value="Unassembled WGS sequence"/>
</dbReference>
<evidence type="ECO:0000313" key="3">
    <source>
        <dbReference type="Proteomes" id="UP001493487"/>
    </source>
</evidence>
<reference evidence="2 3" key="1">
    <citation type="journal article" date="2023" name="Genome Announc.">
        <title>Pan-Genome Analyses of the Genus Cohnella and Proposal of the Novel Species Cohnella silvisoli sp. nov., Isolated from Forest Soil.</title>
        <authorList>
            <person name="Wang C."/>
            <person name="Mao L."/>
            <person name="Bao G."/>
            <person name="Zhu H."/>
        </authorList>
    </citation>
    <scope>NUCLEOTIDE SEQUENCE [LARGE SCALE GENOMIC DNA]</scope>
    <source>
        <strain evidence="2 3">NL03-T5-1</strain>
    </source>
</reference>
<dbReference type="InterPro" id="IPR024980">
    <property type="entry name" value="DUF3886"/>
</dbReference>
<gene>
    <name evidence="2" type="ORF">QJS35_21990</name>
</gene>
<accession>A0ABV1KYB5</accession>
<dbReference type="RefSeq" id="WP_232184729.1">
    <property type="nucleotide sequence ID" value="NZ_JAIOAP010000003.1"/>
</dbReference>
<feature type="region of interest" description="Disordered" evidence="1">
    <location>
        <begin position="43"/>
        <end position="69"/>
    </location>
</feature>
<dbReference type="Pfam" id="PF13025">
    <property type="entry name" value="DUF3886"/>
    <property type="match status" value="1"/>
</dbReference>
<proteinExistence type="predicted"/>
<dbReference type="EMBL" id="JASKHM010000013">
    <property type="protein sequence ID" value="MEQ4485064.1"/>
    <property type="molecule type" value="Genomic_DNA"/>
</dbReference>
<evidence type="ECO:0000313" key="2">
    <source>
        <dbReference type="EMBL" id="MEQ4485064.1"/>
    </source>
</evidence>
<organism evidence="2 3">
    <name type="scientific">Cohnella silvisoli</name>
    <dbReference type="NCBI Taxonomy" id="2873699"/>
    <lineage>
        <taxon>Bacteria</taxon>
        <taxon>Bacillati</taxon>
        <taxon>Bacillota</taxon>
        <taxon>Bacilli</taxon>
        <taxon>Bacillales</taxon>
        <taxon>Paenibacillaceae</taxon>
        <taxon>Cohnella</taxon>
    </lineage>
</organism>
<feature type="compositionally biased region" description="Basic residues" evidence="1">
    <location>
        <begin position="1"/>
        <end position="12"/>
    </location>
</feature>
<protein>
    <submittedName>
        <fullName evidence="2">YqkE family protein</fullName>
    </submittedName>
</protein>
<keyword evidence="3" id="KW-1185">Reference proteome</keyword>
<sequence>MATNKKNQRRQRQLPSATSDSSDKPVTLKDMLGAGTVAKLKQHAEALKQEEAKQQEEKRLKEEAARQAQQKLKENDFEYLLNNSGMDWKKFKS</sequence>
<comment type="caution">
    <text evidence="2">The sequence shown here is derived from an EMBL/GenBank/DDBJ whole genome shotgun (WGS) entry which is preliminary data.</text>
</comment>